<dbReference type="OrthoDB" id="2392202at2759"/>
<dbReference type="VEuPathDB" id="FungiDB:I302_04417"/>
<gene>
    <name evidence="3" type="ORF">I302_04417</name>
</gene>
<dbReference type="InterPro" id="IPR036389">
    <property type="entry name" value="RNase_III_sf"/>
</dbReference>
<evidence type="ECO:0000256" key="1">
    <source>
        <dbReference type="SAM" id="MobiDB-lite"/>
    </source>
</evidence>
<feature type="compositionally biased region" description="Polar residues" evidence="1">
    <location>
        <begin position="294"/>
        <end position="303"/>
    </location>
</feature>
<dbReference type="STRING" id="1296100.A0A1B9G6X1"/>
<dbReference type="Gene3D" id="1.10.1520.10">
    <property type="entry name" value="Ribonuclease III domain"/>
    <property type="match status" value="1"/>
</dbReference>
<evidence type="ECO:0000313" key="3">
    <source>
        <dbReference type="EMBL" id="OCF26730.1"/>
    </source>
</evidence>
<dbReference type="EMBL" id="KI894020">
    <property type="protein sequence ID" value="OCF26730.1"/>
    <property type="molecule type" value="Genomic_DNA"/>
</dbReference>
<reference evidence="3" key="2">
    <citation type="submission" date="2014-01" db="EMBL/GenBank/DDBJ databases">
        <title>Evolution of pathogenesis and genome organization in the Tremellales.</title>
        <authorList>
            <person name="Cuomo C."/>
            <person name="Litvintseva A."/>
            <person name="Heitman J."/>
            <person name="Chen Y."/>
            <person name="Sun S."/>
            <person name="Springer D."/>
            <person name="Dromer F."/>
            <person name="Young S."/>
            <person name="Zeng Q."/>
            <person name="Chapman S."/>
            <person name="Gujja S."/>
            <person name="Saif S."/>
            <person name="Birren B."/>
        </authorList>
    </citation>
    <scope>NUCLEOTIDE SEQUENCE</scope>
    <source>
        <strain evidence="3">CBS 10118</strain>
    </source>
</reference>
<accession>A0A1B9G6X1</accession>
<evidence type="ECO:0000259" key="2">
    <source>
        <dbReference type="PROSITE" id="PS50142"/>
    </source>
</evidence>
<proteinExistence type="predicted"/>
<organism evidence="3">
    <name type="scientific">Kwoniella bestiolae CBS 10118</name>
    <dbReference type="NCBI Taxonomy" id="1296100"/>
    <lineage>
        <taxon>Eukaryota</taxon>
        <taxon>Fungi</taxon>
        <taxon>Dikarya</taxon>
        <taxon>Basidiomycota</taxon>
        <taxon>Agaricomycotina</taxon>
        <taxon>Tremellomycetes</taxon>
        <taxon>Tremellales</taxon>
        <taxon>Cryptococcaceae</taxon>
        <taxon>Kwoniella</taxon>
    </lineage>
</organism>
<dbReference type="GO" id="GO:0006396">
    <property type="term" value="P:RNA processing"/>
    <property type="evidence" value="ECO:0007669"/>
    <property type="project" value="InterPro"/>
</dbReference>
<dbReference type="InterPro" id="IPR000999">
    <property type="entry name" value="RNase_III_dom"/>
</dbReference>
<dbReference type="SUPFAM" id="SSF69065">
    <property type="entry name" value="RNase III domain-like"/>
    <property type="match status" value="1"/>
</dbReference>
<protein>
    <recommendedName>
        <fullName evidence="2">RNase III domain-containing protein</fullName>
    </recommendedName>
</protein>
<name>A0A1B9G6X1_9TREE</name>
<feature type="domain" description="RNase III" evidence="2">
    <location>
        <begin position="43"/>
        <end position="154"/>
    </location>
</feature>
<feature type="region of interest" description="Disordered" evidence="1">
    <location>
        <begin position="294"/>
        <end position="318"/>
    </location>
</feature>
<dbReference type="PROSITE" id="PS50142">
    <property type="entry name" value="RNASE_3_2"/>
    <property type="match status" value="1"/>
</dbReference>
<dbReference type="GO" id="GO:0004525">
    <property type="term" value="F:ribonuclease III activity"/>
    <property type="evidence" value="ECO:0007669"/>
    <property type="project" value="InterPro"/>
</dbReference>
<dbReference type="AlphaFoldDB" id="A0A1B9G6X1"/>
<sequence>MTKPDISDDTSHNPHRATFDKSLTSLWPLSLPPIPDDTLSRCATTHSSIPLENTENPPYVERKETDWVSSGIDTVVSFVTSLLQDIFPDIDRESASILRTKLISPPILSSISLHYFLPSRVIISRHILEPTRKSIKATSEMFQAYLGGLFYAYELRYIDTIILDEDEGKINPALRERNINRTGDQENVVCTEEEGRQSKKRKISNDSEKILDEVEMQYHHTSAQAQAYTKIQPLLLGILSELSKRTYDPDENEHRKLLEMSENSKGELHILLGKNKLPMPLYTQDKVLPEPVQTQGQEGTFDSNGGGRTSKVSNASGGRNEKGLKWKVGCIIVLPDDEIFIREEGIAQNSKDAGNIAAYLALKKLREMMLDRGKRWKGKEGEISEKD</sequence>
<reference evidence="3" key="1">
    <citation type="submission" date="2013-07" db="EMBL/GenBank/DDBJ databases">
        <title>The Genome Sequence of Cryptococcus bestiolae CBS10118.</title>
        <authorList>
            <consortium name="The Broad Institute Genome Sequencing Platform"/>
            <person name="Cuomo C."/>
            <person name="Litvintseva A."/>
            <person name="Chen Y."/>
            <person name="Heitman J."/>
            <person name="Sun S."/>
            <person name="Springer D."/>
            <person name="Dromer F."/>
            <person name="Young S.K."/>
            <person name="Zeng Q."/>
            <person name="Gargeya S."/>
            <person name="Fitzgerald M."/>
            <person name="Abouelleil A."/>
            <person name="Alvarado L."/>
            <person name="Berlin A.M."/>
            <person name="Chapman S.B."/>
            <person name="Dewar J."/>
            <person name="Goldberg J."/>
            <person name="Griggs A."/>
            <person name="Gujja S."/>
            <person name="Hansen M."/>
            <person name="Howarth C."/>
            <person name="Imamovic A."/>
            <person name="Larimer J."/>
            <person name="McCowan C."/>
            <person name="Murphy C."/>
            <person name="Pearson M."/>
            <person name="Priest M."/>
            <person name="Roberts A."/>
            <person name="Saif S."/>
            <person name="Shea T."/>
            <person name="Sykes S."/>
            <person name="Wortman J."/>
            <person name="Nusbaum C."/>
            <person name="Birren B."/>
        </authorList>
    </citation>
    <scope>NUCLEOTIDE SEQUENCE [LARGE SCALE GENOMIC DNA]</scope>
    <source>
        <strain evidence="3">CBS 10118</strain>
    </source>
</reference>